<protein>
    <submittedName>
        <fullName evidence="1">Tyrosine recombinase XerD</fullName>
    </submittedName>
</protein>
<organism evidence="1 2">
    <name type="scientific">Lepagella muris</name>
    <dbReference type="NCBI Taxonomy" id="3032870"/>
    <lineage>
        <taxon>Bacteria</taxon>
        <taxon>Pseudomonadati</taxon>
        <taxon>Bacteroidota</taxon>
        <taxon>Bacteroidia</taxon>
        <taxon>Bacteroidales</taxon>
        <taxon>Muribaculaceae</taxon>
        <taxon>Lepagella</taxon>
    </lineage>
</organism>
<dbReference type="EMBL" id="SRYB01000006">
    <property type="protein sequence ID" value="TGY79618.1"/>
    <property type="molecule type" value="Genomic_DNA"/>
</dbReference>
<dbReference type="Proteomes" id="UP000306319">
    <property type="component" value="Unassembled WGS sequence"/>
</dbReference>
<evidence type="ECO:0000313" key="2">
    <source>
        <dbReference type="Proteomes" id="UP000306319"/>
    </source>
</evidence>
<proteinExistence type="predicted"/>
<reference evidence="1" key="1">
    <citation type="submission" date="2019-04" db="EMBL/GenBank/DDBJ databases">
        <title>Microbes associate with the intestines of laboratory mice.</title>
        <authorList>
            <person name="Navarre W."/>
            <person name="Wong E."/>
            <person name="Huang K."/>
            <person name="Tropini C."/>
            <person name="Ng K."/>
            <person name="Yu B."/>
        </authorList>
    </citation>
    <scope>NUCLEOTIDE SEQUENCE</scope>
    <source>
        <strain evidence="1">NM04_E33</strain>
    </source>
</reference>
<gene>
    <name evidence="1" type="ORF">E5331_06005</name>
</gene>
<accession>A0AC61RGY3</accession>
<comment type="caution">
    <text evidence="1">The sequence shown here is derived from an EMBL/GenBank/DDBJ whole genome shotgun (WGS) entry which is preliminary data.</text>
</comment>
<name>A0AC61RGY3_9BACT</name>
<sequence>MENKGSRPLKDTDSLLKDFEAYLLLERSFSANTASAYCVDTRHMIDYINGQGIPLTQISEDTLHNLLSTLHDIGLSPRSQARMITGMRAFFRFLIMEDYVINDPSRLIDLPRLSRELPDVLTIQEIDAMIAAIPPEKDESLRNHAIIETLYGSGLRVSELVAARISRLNLREEVLIVEGKGNKQRMVPLSPAAISLIKEYLPTRERLNIKPAGQDVIFLNRRGAPLSRVMVFYIIRDLAAMAGITKTVSPHTLRHSFATHLLEGGANLRAIQEMLGHESIATTELYLHLDRSKLRRELLEHHPHYRR</sequence>
<keyword evidence="2" id="KW-1185">Reference proteome</keyword>
<evidence type="ECO:0000313" key="1">
    <source>
        <dbReference type="EMBL" id="TGY79618.1"/>
    </source>
</evidence>